<dbReference type="InterPro" id="IPR007712">
    <property type="entry name" value="RelE/ParE_toxin"/>
</dbReference>
<dbReference type="InterPro" id="IPR035093">
    <property type="entry name" value="RelE/ParE_toxin_dom_sf"/>
</dbReference>
<sequence>MKVIFSDRFENELFAIADYISLDSQKRADLFVEEVESRCYNLATMPYKCRKSLKFDDESVRDLICKGYVIPYLIKNVWEAEEQD</sequence>
<proteinExistence type="predicted"/>
<reference evidence="2 3" key="1">
    <citation type="journal article" date="2014" name="Genome Announc.">
        <title>Draft genome sequences of six enterohepatic helicobacter species isolated from humans and one from rhesus macaques.</title>
        <authorList>
            <person name="Shen Z."/>
            <person name="Sheh A."/>
            <person name="Young S.K."/>
            <person name="Abouelliel A."/>
            <person name="Ward D.V."/>
            <person name="Earl A.M."/>
            <person name="Fox J.G."/>
        </authorList>
    </citation>
    <scope>NUCLEOTIDE SEQUENCE [LARGE SCALE GENOMIC DNA]</scope>
    <source>
        <strain evidence="2 3">MIT 99-5501</strain>
    </source>
</reference>
<evidence type="ECO:0000313" key="2">
    <source>
        <dbReference type="EMBL" id="ETD22831.1"/>
    </source>
</evidence>
<dbReference type="Proteomes" id="UP000018731">
    <property type="component" value="Unassembled WGS sequence"/>
</dbReference>
<name>V8C7U8_9HELI</name>
<dbReference type="Pfam" id="PF05016">
    <property type="entry name" value="ParE_toxin"/>
    <property type="match status" value="1"/>
</dbReference>
<dbReference type="EMBL" id="AZJI01000007">
    <property type="protein sequence ID" value="ETD22831.1"/>
    <property type="molecule type" value="Genomic_DNA"/>
</dbReference>
<keyword evidence="3" id="KW-1185">Reference proteome</keyword>
<dbReference type="PATRIC" id="fig|1357400.3.peg.2189"/>
<organism evidence="2 3">
    <name type="scientific">Helicobacter macacae MIT 99-5501</name>
    <dbReference type="NCBI Taxonomy" id="1357400"/>
    <lineage>
        <taxon>Bacteria</taxon>
        <taxon>Pseudomonadati</taxon>
        <taxon>Campylobacterota</taxon>
        <taxon>Epsilonproteobacteria</taxon>
        <taxon>Campylobacterales</taxon>
        <taxon>Helicobacteraceae</taxon>
        <taxon>Helicobacter</taxon>
    </lineage>
</organism>
<dbReference type="AlphaFoldDB" id="V8C7U8"/>
<accession>V8C7U8</accession>
<gene>
    <name evidence="2" type="ORF">HMPREF2086_01630</name>
</gene>
<keyword evidence="1" id="KW-1277">Toxin-antitoxin system</keyword>
<protein>
    <recommendedName>
        <fullName evidence="4">Plasmid stabilization system protein</fullName>
    </recommendedName>
</protein>
<comment type="caution">
    <text evidence="2">The sequence shown here is derived from an EMBL/GenBank/DDBJ whole genome shotgun (WGS) entry which is preliminary data.</text>
</comment>
<dbReference type="eggNOG" id="COG3668">
    <property type="taxonomic scope" value="Bacteria"/>
</dbReference>
<dbReference type="RefSeq" id="WP_023928379.1">
    <property type="nucleotide sequence ID" value="NZ_KI669455.1"/>
</dbReference>
<dbReference type="STRING" id="1357400.HMPREF2086_01630"/>
<dbReference type="Gene3D" id="3.30.2310.20">
    <property type="entry name" value="RelE-like"/>
    <property type="match status" value="1"/>
</dbReference>
<dbReference type="HOGENOM" id="CLU_147162_12_0_7"/>
<evidence type="ECO:0000256" key="1">
    <source>
        <dbReference type="ARBA" id="ARBA00022649"/>
    </source>
</evidence>
<evidence type="ECO:0008006" key="4">
    <source>
        <dbReference type="Google" id="ProtNLM"/>
    </source>
</evidence>
<evidence type="ECO:0000313" key="3">
    <source>
        <dbReference type="Proteomes" id="UP000018731"/>
    </source>
</evidence>
<dbReference type="OrthoDB" id="1362197at2"/>